<dbReference type="AlphaFoldDB" id="A0A6P6P8X9"/>
<proteinExistence type="predicted"/>
<evidence type="ECO:0000313" key="3">
    <source>
        <dbReference type="RefSeq" id="XP_026117656.1"/>
    </source>
</evidence>
<feature type="compositionally biased region" description="Basic residues" evidence="1">
    <location>
        <begin position="13"/>
        <end position="22"/>
    </location>
</feature>
<evidence type="ECO:0000313" key="2">
    <source>
        <dbReference type="Proteomes" id="UP000515129"/>
    </source>
</evidence>
<accession>A0A6P6P8X9</accession>
<dbReference type="GeneID" id="113096466"/>
<reference evidence="3" key="1">
    <citation type="submission" date="2025-08" db="UniProtKB">
        <authorList>
            <consortium name="RefSeq"/>
        </authorList>
    </citation>
    <scope>IDENTIFICATION</scope>
    <source>
        <strain evidence="3">Wakin</strain>
        <tissue evidence="3">Muscle</tissue>
    </source>
</reference>
<name>A0A6P6P8X9_CARAU</name>
<feature type="compositionally biased region" description="Acidic residues" evidence="1">
    <location>
        <begin position="31"/>
        <end position="44"/>
    </location>
</feature>
<dbReference type="OrthoDB" id="5376140at2759"/>
<feature type="compositionally biased region" description="Low complexity" evidence="1">
    <location>
        <begin position="47"/>
        <end position="62"/>
    </location>
</feature>
<organism evidence="2 3">
    <name type="scientific">Carassius auratus</name>
    <name type="common">Goldfish</name>
    <dbReference type="NCBI Taxonomy" id="7957"/>
    <lineage>
        <taxon>Eukaryota</taxon>
        <taxon>Metazoa</taxon>
        <taxon>Chordata</taxon>
        <taxon>Craniata</taxon>
        <taxon>Vertebrata</taxon>
        <taxon>Euteleostomi</taxon>
        <taxon>Actinopterygii</taxon>
        <taxon>Neopterygii</taxon>
        <taxon>Teleostei</taxon>
        <taxon>Ostariophysi</taxon>
        <taxon>Cypriniformes</taxon>
        <taxon>Cyprinidae</taxon>
        <taxon>Cyprininae</taxon>
        <taxon>Carassius</taxon>
    </lineage>
</organism>
<sequence length="275" mass="30664">MSEQHSACTTASKRAKNTRARGKIAEYSDVSSEDELSVSEEEYIPDTSESYTSDSSMSFTASPKGKEKKLQTLPVRSSSAVNRIKKFSIQSSGDLGSSQNHDIAKVPDTSSILDSATSVVIPAVIKKRGGLRMYSKKQQCFFVKVCKFKPGDEKPKPGKTRVQVLCGFAQPPPPGVTHGVWKLLNSMNQDQVALETRNDWCILELGKHLYNKYGSRVKMHEHIRQKMRELGRLLICAREVSPLTSIKELIHPTNFMHTINAVKRAAGYNEETNVF</sequence>
<feature type="region of interest" description="Disordered" evidence="1">
    <location>
        <begin position="1"/>
        <end position="68"/>
    </location>
</feature>
<protein>
    <submittedName>
        <fullName evidence="3">Uncharacterized protein LOC113096466</fullName>
    </submittedName>
</protein>
<dbReference type="RefSeq" id="XP_026117656.1">
    <property type="nucleotide sequence ID" value="XM_026261871.1"/>
</dbReference>
<dbReference type="Proteomes" id="UP000515129">
    <property type="component" value="Unplaced"/>
</dbReference>
<evidence type="ECO:0000256" key="1">
    <source>
        <dbReference type="SAM" id="MobiDB-lite"/>
    </source>
</evidence>
<dbReference type="PANTHER" id="PTHR33480">
    <property type="entry name" value="SET DOMAIN-CONTAINING PROTEIN-RELATED"/>
    <property type="match status" value="1"/>
</dbReference>
<feature type="compositionally biased region" description="Polar residues" evidence="1">
    <location>
        <begin position="1"/>
        <end position="12"/>
    </location>
</feature>
<dbReference type="KEGG" id="caua:113096466"/>
<gene>
    <name evidence="3" type="primary">LOC113096466</name>
</gene>
<dbReference type="PANTHER" id="PTHR33480:SF5">
    <property type="entry name" value="SI:DKEY-51D8.9"/>
    <property type="match status" value="1"/>
</dbReference>
<keyword evidence="2" id="KW-1185">Reference proteome</keyword>